<organism evidence="1">
    <name type="scientific">Thermodesulfovibrio autotrophicus</name>
    <dbReference type="NCBI Taxonomy" id="3118333"/>
    <lineage>
        <taxon>Bacteria</taxon>
        <taxon>Pseudomonadati</taxon>
        <taxon>Nitrospirota</taxon>
        <taxon>Thermodesulfovibrionia</taxon>
        <taxon>Thermodesulfovibrionales</taxon>
        <taxon>Thermodesulfovibrionaceae</taxon>
        <taxon>Thermodesulfovibrio</taxon>
    </lineage>
</organism>
<dbReference type="RefSeq" id="WP_353684388.1">
    <property type="nucleotide sequence ID" value="NZ_CP144373.1"/>
</dbReference>
<evidence type="ECO:0000313" key="1">
    <source>
        <dbReference type="EMBL" id="XCH46865.1"/>
    </source>
</evidence>
<accession>A0AAU8GZ48</accession>
<proteinExistence type="predicted"/>
<sequence length="824" mass="89714">MDVYGKCPSPYIYSTENKVCVSNPICPGAYVWNAQTKQCESVNVSGGSESPGYTMPDNSCAVDLNGNGDVEKNEIFACTQTPQGYICSQGLTPCNPQYQQPSCPSGYTYNSQTQKCEATVTQGVCSSRQVPVTDYQCPTNGQIYSDLTTCNNNCLQTAQCFPQYQQPSCPSEYTYNSQTQKCESTVFEAGNCAPATGYTAHCWRWCERCQYYCTSPLPIRLPYARNGDVVAGGGRYHSWNNCDMMARFVCSNGSWVKIEDINLCYASSCWNPAINYISYAPLPPQYSFLNNYKYYCYENWNSSYWSYTMGGYNYNITPLCVSGGTYNSSTGKCELNPTCSTGTLQPQGCFTGYSCPLGSYSCSGNPPTCTKGQTCVTHSSTVTKWQCSLNGVQYDTQNQCTTSCHTACPAGGTYNPSTGKCEATATCSTGTLQPQGCFTGYGCPLGNYQCQQVNNQWMCSSYQCITQNQLQDEGDVIPSGYEDDGPRDEQGNCLGTIYIFNGKGMRCRKSGVDTGFHNCCNESRGKLYDSTGSIGGGVGNLGKVAETIAGVYQAINVGTFTVKSLSANYAIITFNNGVVDKVVHPVAGTLTGTQAQAWVDGMIKQGALTYGNPVSGGMTVRIDTSISADTLTASTMSEYLKQSGLANSVVGLATSMIIKDPVLSSAVNVAAQSILVALEYGSVLNIATAVVGLAMALFMKKCDQQDIMTSTFNDSGYCHEVGEYCIKKWKFVGCVQKAKGFCCFNSKLARIIHEQGRPQLKGFQPNGAWGDPKSPNCRGFLPEEFQALDFNKIDLSEYIEDIQRNIRQNLEPQLKQQVQQNWGR</sequence>
<protein>
    <submittedName>
        <fullName evidence="1">Conjugal transfer protein TraN</fullName>
    </submittedName>
</protein>
<dbReference type="InterPro" id="IPR014121">
    <property type="entry name" value="TraN_Ftype"/>
</dbReference>
<reference evidence="1" key="1">
    <citation type="submission" date="2024-01" db="EMBL/GenBank/DDBJ databases">
        <title>The first autotrophic representatives of the genus Thermodesulfovibrio.</title>
        <authorList>
            <person name="Maltseva A.I."/>
            <person name="Elcheninov A.G."/>
            <person name="Kublanov I.V."/>
            <person name="Lebedinsky A.V."/>
            <person name="Frolov E.N."/>
        </authorList>
    </citation>
    <scope>NUCLEOTIDE SEQUENCE</scope>
    <source>
        <strain evidence="1">3907-1M</strain>
    </source>
</reference>
<dbReference type="AlphaFoldDB" id="A0AAU8GZ48"/>
<gene>
    <name evidence="1" type="primary">traN</name>
    <name evidence="1" type="ORF">V4D30_00970</name>
</gene>
<name>A0AAU8GZ48_9BACT</name>
<dbReference type="EMBL" id="CP144373">
    <property type="protein sequence ID" value="XCH46865.1"/>
    <property type="molecule type" value="Genomic_DNA"/>
</dbReference>
<dbReference type="KEGG" id="taut:V4D30_00970"/>
<dbReference type="Pfam" id="PF06986">
    <property type="entry name" value="F_T4SS_TraN"/>
    <property type="match status" value="1"/>
</dbReference>